<dbReference type="InterPro" id="IPR013786">
    <property type="entry name" value="AcylCoA_DH/ox_N"/>
</dbReference>
<evidence type="ECO:0000256" key="14">
    <source>
        <dbReference type="ARBA" id="ARBA00055070"/>
    </source>
</evidence>
<accession>A0A914W613</accession>
<evidence type="ECO:0000259" key="22">
    <source>
        <dbReference type="Pfam" id="PF06472"/>
    </source>
</evidence>
<feature type="transmembrane region" description="Helical" evidence="18">
    <location>
        <begin position="534"/>
        <end position="555"/>
    </location>
</feature>
<feature type="domain" description="Acyl-CoA dehydrogenase/oxidase N-terminal" evidence="21">
    <location>
        <begin position="32"/>
        <end position="141"/>
    </location>
</feature>
<comment type="pathway">
    <text evidence="2">Amino-acid degradation; L-valine degradation.</text>
</comment>
<feature type="transmembrane region" description="Helical" evidence="18">
    <location>
        <begin position="418"/>
        <end position="435"/>
    </location>
</feature>
<dbReference type="InterPro" id="IPR006089">
    <property type="entry name" value="Acyl-CoA_DH_CS"/>
</dbReference>
<dbReference type="CDD" id="cd01162">
    <property type="entry name" value="IBD"/>
    <property type="match status" value="1"/>
</dbReference>
<dbReference type="GO" id="GO:0006629">
    <property type="term" value="P:lipid metabolic process"/>
    <property type="evidence" value="ECO:0007669"/>
    <property type="project" value="InterPro"/>
</dbReference>
<dbReference type="Pfam" id="PF00441">
    <property type="entry name" value="Acyl-CoA_dh_1"/>
    <property type="match status" value="1"/>
</dbReference>
<sequence>MQALRKGRSLLRFVQFVRPNHTYCVDPSIGLSAEQKEIQNVARDFAKNEMYPHMAEWDQKEHLPRDVLEKAGEIGFGAIYCREDHGGSALSRVDASIIFEQLAAGCVSTAAYMSIHNMCAWMVDTYGTDEQRERYVPGMAAFKTLGSYCLTEPGSGSDAAALITTARKDGDHYVVNGSKAFISGSGDSGVYLVMLRQEKTSGPKGIFCLLMEDGMEGFSLGKKEKKLGWNSQPARMLTFEDCRVPISNRLGGENEGFNIAMAGINGGRVNVASCSLGAAQSSLDLAVDHMAVRKQFGKPLIDFQWNQFKLAEMATKIVTSRMIIRDAAEHLQQKSVHTAALCAMAKLHATDACFEVVNQALQMFGGYGFLKDYPMQQYLRDIRGHQIVEGSNEVMRMIIARDDAMAPALSKLSRDPRYLAAAAGSGLAAIVFMYYKKQQQKLRSVPTVGTFAKREKDKKKDEQKAHVDAAFFRKLWRIFKVLVPTPFCSEVFYMLLVAVSLLGRTYADVWMIMNTTRIETGVIDRNPKYFMKSLTQYVFAMPIISVVNAMLKFGLSELKLRFRERLTRHLYGQYLDGFTFYKMSNLDSRIANADQLLTQDVEKFCDGIVDLYSNLSKPIVDVALYVARLGGALGFQAPVKLFMYLLASGIFLTYLRRPIGKMTVIEQQLEGEFRFVNSRLIVNSEEIAFYQGNERERRTVLHTFNKLVNHLRGLIVFRFTIGFLDNIIAKYCATIVGFWTVSRPFFDMKNEEMNRKTKNDLIQNYYNSGRMMFKLAEALGRLALAGREMTRLAGFTARVDMLMKVLKDLQDGRYERTMVAGMEHAASRNKVDADGDGLEIAQGALEMEMIEKPHLVAGSGELIIEDNIIRFEGVPLVTPNGDVLIN</sequence>
<dbReference type="SUPFAM" id="SSF90123">
    <property type="entry name" value="ABC transporter transmembrane region"/>
    <property type="match status" value="1"/>
</dbReference>
<comment type="cofactor">
    <cofactor evidence="1">
        <name>FAD</name>
        <dbReference type="ChEBI" id="CHEBI:57692"/>
    </cofactor>
</comment>
<name>A0A914W613_9BILA</name>
<dbReference type="InterPro" id="IPR052547">
    <property type="entry name" value="Mito_Isobutyryl-CoADH"/>
</dbReference>
<evidence type="ECO:0000313" key="23">
    <source>
        <dbReference type="Proteomes" id="UP000887566"/>
    </source>
</evidence>
<dbReference type="SUPFAM" id="SSF47203">
    <property type="entry name" value="Acyl-CoA dehydrogenase C-terminal domain-like"/>
    <property type="match status" value="1"/>
</dbReference>
<keyword evidence="7" id="KW-0274">FAD</keyword>
<evidence type="ECO:0000256" key="1">
    <source>
        <dbReference type="ARBA" id="ARBA00001974"/>
    </source>
</evidence>
<keyword evidence="9" id="KW-0560">Oxidoreductase</keyword>
<dbReference type="SUPFAM" id="SSF56645">
    <property type="entry name" value="Acyl-CoA dehydrogenase NM domain-like"/>
    <property type="match status" value="1"/>
</dbReference>
<comment type="catalytic activity">
    <reaction evidence="12">
        <text>propanoyl-CoA + oxidized [electron-transfer flavoprotein] + H(+) = acryloyl-CoA + reduced [electron-transfer flavoprotein]</text>
        <dbReference type="Rhea" id="RHEA:31287"/>
        <dbReference type="Rhea" id="RHEA-COMP:10685"/>
        <dbReference type="Rhea" id="RHEA-COMP:10686"/>
        <dbReference type="ChEBI" id="CHEBI:15378"/>
        <dbReference type="ChEBI" id="CHEBI:57367"/>
        <dbReference type="ChEBI" id="CHEBI:57392"/>
        <dbReference type="ChEBI" id="CHEBI:57692"/>
        <dbReference type="ChEBI" id="CHEBI:58307"/>
    </reaction>
    <physiologicalReaction direction="left-to-right" evidence="12">
        <dbReference type="Rhea" id="RHEA:31288"/>
    </physiologicalReaction>
</comment>
<dbReference type="WBParaSite" id="PSAMB.scaffold3267size19005.g20858.t1">
    <property type="protein sequence ID" value="PSAMB.scaffold3267size19005.g20858.t1"/>
    <property type="gene ID" value="PSAMB.scaffold3267size19005.g20858"/>
</dbReference>
<dbReference type="GO" id="GO:0050660">
    <property type="term" value="F:flavin adenine dinucleotide binding"/>
    <property type="evidence" value="ECO:0007669"/>
    <property type="project" value="InterPro"/>
</dbReference>
<evidence type="ECO:0000256" key="2">
    <source>
        <dbReference type="ARBA" id="ARBA00005109"/>
    </source>
</evidence>
<dbReference type="Pfam" id="PF02771">
    <property type="entry name" value="Acyl-CoA_dh_N"/>
    <property type="match status" value="1"/>
</dbReference>
<evidence type="ECO:0000256" key="16">
    <source>
        <dbReference type="ARBA" id="ARBA00076026"/>
    </source>
</evidence>
<feature type="domain" description="Acyl-CoA dehydrogenase/oxidase C-terminal" evidence="19">
    <location>
        <begin position="254"/>
        <end position="401"/>
    </location>
</feature>
<feature type="active site" description="Proton acceptor" evidence="17">
    <location>
        <position position="389"/>
    </location>
</feature>
<keyword evidence="4" id="KW-0101">Branched-chain amino acid catabolism</keyword>
<comment type="similarity">
    <text evidence="3">Belongs to the acyl-CoA dehydrogenase family.</text>
</comment>
<evidence type="ECO:0000256" key="7">
    <source>
        <dbReference type="ARBA" id="ARBA00022827"/>
    </source>
</evidence>
<dbReference type="InterPro" id="IPR034178">
    <property type="entry name" value="IBD"/>
</dbReference>
<evidence type="ECO:0000256" key="6">
    <source>
        <dbReference type="ARBA" id="ARBA00022692"/>
    </source>
</evidence>
<dbReference type="PANTHER" id="PTHR43831">
    <property type="entry name" value="ISOBUTYRYL-COA DEHYDROGENASE"/>
    <property type="match status" value="1"/>
</dbReference>
<dbReference type="InterPro" id="IPR009075">
    <property type="entry name" value="AcylCo_DH/oxidase_C"/>
</dbReference>
<feature type="domain" description="Acyl-CoA oxidase/dehydrogenase middle" evidence="20">
    <location>
        <begin position="148"/>
        <end position="242"/>
    </location>
</feature>
<dbReference type="PROSITE" id="PS00072">
    <property type="entry name" value="ACYL_COA_DH_1"/>
    <property type="match status" value="1"/>
</dbReference>
<dbReference type="InterPro" id="IPR006091">
    <property type="entry name" value="Acyl-CoA_Oxase/DH_mid-dom"/>
</dbReference>
<protein>
    <recommendedName>
        <fullName evidence="15">Isobutyryl-CoA dehydrogenase, mitochondrial</fullName>
    </recommendedName>
    <alternativeName>
        <fullName evidence="16">Acyl-CoA dehydrogenase family member 8</fullName>
    </alternativeName>
</protein>
<proteinExistence type="inferred from homology"/>
<evidence type="ECO:0000256" key="13">
    <source>
        <dbReference type="ARBA" id="ARBA00052552"/>
    </source>
</evidence>
<dbReference type="FunFam" id="2.40.110.10:FF:000001">
    <property type="entry name" value="Acyl-CoA dehydrogenase, mitochondrial"/>
    <property type="match status" value="1"/>
</dbReference>
<dbReference type="GO" id="GO:0005524">
    <property type="term" value="F:ATP binding"/>
    <property type="evidence" value="ECO:0007669"/>
    <property type="project" value="InterPro"/>
</dbReference>
<evidence type="ECO:0000259" key="19">
    <source>
        <dbReference type="Pfam" id="PF00441"/>
    </source>
</evidence>
<feature type="domain" description="ABC transmembrane type-1" evidence="22">
    <location>
        <begin position="478"/>
        <end position="746"/>
    </location>
</feature>
<comment type="catalytic activity">
    <reaction evidence="11">
        <text>(2S)-2-methylbutanoyl-CoA + oxidized [electron-transfer flavoprotein] + H(+) = (2E)-2-methylbut-2-enoyl-CoA + reduced [electron-transfer flavoprotein]</text>
        <dbReference type="Rhea" id="RHEA:48256"/>
        <dbReference type="Rhea" id="RHEA-COMP:10685"/>
        <dbReference type="Rhea" id="RHEA-COMP:10686"/>
        <dbReference type="ChEBI" id="CHEBI:15378"/>
        <dbReference type="ChEBI" id="CHEBI:57337"/>
        <dbReference type="ChEBI" id="CHEBI:57692"/>
        <dbReference type="ChEBI" id="CHEBI:58307"/>
        <dbReference type="ChEBI" id="CHEBI:88166"/>
    </reaction>
    <physiologicalReaction direction="left-to-right" evidence="11">
        <dbReference type="Rhea" id="RHEA:48257"/>
    </physiologicalReaction>
</comment>
<evidence type="ECO:0000256" key="10">
    <source>
        <dbReference type="ARBA" id="ARBA00023136"/>
    </source>
</evidence>
<dbReference type="FunFam" id="1.20.140.10:FF:000001">
    <property type="entry name" value="Acyl-CoA dehydrogenase"/>
    <property type="match status" value="1"/>
</dbReference>
<evidence type="ECO:0000259" key="21">
    <source>
        <dbReference type="Pfam" id="PF02771"/>
    </source>
</evidence>
<dbReference type="GO" id="GO:0016020">
    <property type="term" value="C:membrane"/>
    <property type="evidence" value="ECO:0007669"/>
    <property type="project" value="InterPro"/>
</dbReference>
<organism evidence="23 24">
    <name type="scientific">Plectus sambesii</name>
    <dbReference type="NCBI Taxonomy" id="2011161"/>
    <lineage>
        <taxon>Eukaryota</taxon>
        <taxon>Metazoa</taxon>
        <taxon>Ecdysozoa</taxon>
        <taxon>Nematoda</taxon>
        <taxon>Chromadorea</taxon>
        <taxon>Plectida</taxon>
        <taxon>Plectina</taxon>
        <taxon>Plectoidea</taxon>
        <taxon>Plectidae</taxon>
        <taxon>Plectus</taxon>
    </lineage>
</organism>
<dbReference type="InterPro" id="IPR036640">
    <property type="entry name" value="ABC1_TM_sf"/>
</dbReference>
<dbReference type="InterPro" id="IPR037069">
    <property type="entry name" value="AcylCoA_DH/ox_N_sf"/>
</dbReference>
<evidence type="ECO:0000256" key="11">
    <source>
        <dbReference type="ARBA" id="ARBA00049552"/>
    </source>
</evidence>
<comment type="function">
    <text evidence="14">Isobutyryl-CoA dehydrogenase which catalyzes the conversion of 2-methylpropanoyl-CoA to (2E)-2-methylpropenoyl-CoA in the valine catabolic pathway. To a lesser extent, also able to catalyze the oxidation of (2S)-2-methylbutanoyl-CoA.</text>
</comment>
<evidence type="ECO:0000313" key="24">
    <source>
        <dbReference type="WBParaSite" id="PSAMB.scaffold3267size19005.g20858.t1"/>
    </source>
</evidence>
<keyword evidence="23" id="KW-1185">Reference proteome</keyword>
<evidence type="ECO:0000256" key="18">
    <source>
        <dbReference type="SAM" id="Phobius"/>
    </source>
</evidence>
<dbReference type="Gene3D" id="2.40.110.10">
    <property type="entry name" value="Butyryl-CoA Dehydrogenase, subunit A, domain 2"/>
    <property type="match status" value="1"/>
</dbReference>
<dbReference type="Pfam" id="PF06472">
    <property type="entry name" value="ABC_membrane_2"/>
    <property type="match status" value="1"/>
</dbReference>
<feature type="transmembrane region" description="Helical" evidence="18">
    <location>
        <begin position="637"/>
        <end position="655"/>
    </location>
</feature>
<evidence type="ECO:0000256" key="15">
    <source>
        <dbReference type="ARBA" id="ARBA00071686"/>
    </source>
</evidence>
<dbReference type="InterPro" id="IPR011527">
    <property type="entry name" value="ABC1_TM_dom"/>
</dbReference>
<dbReference type="GO" id="GO:0005739">
    <property type="term" value="C:mitochondrion"/>
    <property type="evidence" value="ECO:0007669"/>
    <property type="project" value="TreeGrafter"/>
</dbReference>
<evidence type="ECO:0000256" key="3">
    <source>
        <dbReference type="ARBA" id="ARBA00009347"/>
    </source>
</evidence>
<keyword evidence="10 18" id="KW-0472">Membrane</keyword>
<dbReference type="Gene3D" id="1.20.140.10">
    <property type="entry name" value="Butyryl-CoA Dehydrogenase, subunit A, domain 3"/>
    <property type="match status" value="1"/>
</dbReference>
<dbReference type="Pfam" id="PF02770">
    <property type="entry name" value="Acyl-CoA_dh_M"/>
    <property type="match status" value="1"/>
</dbReference>
<evidence type="ECO:0000256" key="17">
    <source>
        <dbReference type="PIRSR" id="PIRSR634178-1"/>
    </source>
</evidence>
<dbReference type="Gene3D" id="1.10.540.10">
    <property type="entry name" value="Acyl-CoA dehydrogenase/oxidase, N-terminal domain"/>
    <property type="match status" value="1"/>
</dbReference>
<keyword evidence="5" id="KW-0285">Flavoprotein</keyword>
<dbReference type="PANTHER" id="PTHR43831:SF1">
    <property type="entry name" value="ISOBUTYRYL-COA DEHYDROGENASE, MITOCHONDRIAL"/>
    <property type="match status" value="1"/>
</dbReference>
<evidence type="ECO:0000256" key="5">
    <source>
        <dbReference type="ARBA" id="ARBA00022630"/>
    </source>
</evidence>
<dbReference type="InterPro" id="IPR009100">
    <property type="entry name" value="AcylCoA_DH/oxidase_NM_dom_sf"/>
</dbReference>
<evidence type="ECO:0000256" key="12">
    <source>
        <dbReference type="ARBA" id="ARBA00050268"/>
    </source>
</evidence>
<dbReference type="AlphaFoldDB" id="A0A914W613"/>
<feature type="transmembrane region" description="Helical" evidence="18">
    <location>
        <begin position="481"/>
        <end position="503"/>
    </location>
</feature>
<comment type="catalytic activity">
    <reaction evidence="13">
        <text>2-methylpropanoyl-CoA + oxidized [electron-transfer flavoprotein] + H(+) = 2-methylpropenoyl-CoA + reduced [electron-transfer flavoprotein]</text>
        <dbReference type="Rhea" id="RHEA:44180"/>
        <dbReference type="Rhea" id="RHEA-COMP:10685"/>
        <dbReference type="Rhea" id="RHEA-COMP:10686"/>
        <dbReference type="ChEBI" id="CHEBI:15378"/>
        <dbReference type="ChEBI" id="CHEBI:57338"/>
        <dbReference type="ChEBI" id="CHEBI:57692"/>
        <dbReference type="ChEBI" id="CHEBI:58307"/>
        <dbReference type="ChEBI" id="CHEBI:62500"/>
        <dbReference type="EC" id="1.3.8.5"/>
    </reaction>
    <physiologicalReaction direction="left-to-right" evidence="13">
        <dbReference type="Rhea" id="RHEA:44181"/>
    </physiologicalReaction>
</comment>
<dbReference type="Proteomes" id="UP000887566">
    <property type="component" value="Unplaced"/>
</dbReference>
<dbReference type="GO" id="GO:0003853">
    <property type="term" value="F:short-chain 2-methyl fatty acyl-CoA dehydrogenase activity"/>
    <property type="evidence" value="ECO:0007669"/>
    <property type="project" value="UniProtKB-EC"/>
</dbReference>
<dbReference type="GO" id="GO:0009083">
    <property type="term" value="P:branched-chain amino acid catabolic process"/>
    <property type="evidence" value="ECO:0007669"/>
    <property type="project" value="UniProtKB-KW"/>
</dbReference>
<dbReference type="GO" id="GO:0140359">
    <property type="term" value="F:ABC-type transporter activity"/>
    <property type="evidence" value="ECO:0007669"/>
    <property type="project" value="InterPro"/>
</dbReference>
<evidence type="ECO:0000256" key="4">
    <source>
        <dbReference type="ARBA" id="ARBA00022456"/>
    </source>
</evidence>
<keyword evidence="6 18" id="KW-0812">Transmembrane</keyword>
<dbReference type="Gene3D" id="1.20.1560.10">
    <property type="entry name" value="ABC transporter type 1, transmembrane domain"/>
    <property type="match status" value="1"/>
</dbReference>
<dbReference type="InterPro" id="IPR036250">
    <property type="entry name" value="AcylCo_DH-like_C"/>
</dbReference>
<evidence type="ECO:0000256" key="8">
    <source>
        <dbReference type="ARBA" id="ARBA00022989"/>
    </source>
</evidence>
<keyword evidence="8 18" id="KW-1133">Transmembrane helix</keyword>
<dbReference type="InterPro" id="IPR046373">
    <property type="entry name" value="Acyl-CoA_Oxase/DH_mid-dom_sf"/>
</dbReference>
<evidence type="ECO:0000259" key="20">
    <source>
        <dbReference type="Pfam" id="PF02770"/>
    </source>
</evidence>
<reference evidence="24" key="1">
    <citation type="submission" date="2022-11" db="UniProtKB">
        <authorList>
            <consortium name="WormBaseParasite"/>
        </authorList>
    </citation>
    <scope>IDENTIFICATION</scope>
</reference>
<evidence type="ECO:0000256" key="9">
    <source>
        <dbReference type="ARBA" id="ARBA00023002"/>
    </source>
</evidence>